<dbReference type="InterPro" id="IPR036071">
    <property type="entry name" value="AMMECR1_dom_sf"/>
</dbReference>
<dbReference type="AlphaFoldDB" id="A0A8E1R158"/>
<protein>
    <recommendedName>
        <fullName evidence="2">MEMO1 family protein ACU52_00235</fullName>
    </recommendedName>
</protein>
<dbReference type="Pfam" id="PF01875">
    <property type="entry name" value="Memo"/>
    <property type="match status" value="1"/>
</dbReference>
<evidence type="ECO:0000313" key="5">
    <source>
        <dbReference type="EMBL" id="KOO69624.1"/>
    </source>
</evidence>
<dbReference type="InterPro" id="IPR002733">
    <property type="entry name" value="AMMECR1_domain"/>
</dbReference>
<dbReference type="PROSITE" id="PS51112">
    <property type="entry name" value="AMMECR1"/>
    <property type="match status" value="1"/>
</dbReference>
<dbReference type="EMBL" id="LFQU01000001">
    <property type="protein sequence ID" value="KOO69624.1"/>
    <property type="molecule type" value="Genomic_DNA"/>
</dbReference>
<evidence type="ECO:0000259" key="4">
    <source>
        <dbReference type="PROSITE" id="PS51112"/>
    </source>
</evidence>
<feature type="chain" id="PRO_5034476518" description="MEMO1 family protein ACU52_00235" evidence="3">
    <location>
        <begin position="25"/>
        <end position="504"/>
    </location>
</feature>
<dbReference type="Gene3D" id="3.30.700.20">
    <property type="entry name" value="Hypothetical protein ph0010, domain 1"/>
    <property type="match status" value="1"/>
</dbReference>
<dbReference type="Gene3D" id="3.40.830.10">
    <property type="entry name" value="LigB-like"/>
    <property type="match status" value="1"/>
</dbReference>
<dbReference type="NCBIfam" id="TIGR04336">
    <property type="entry name" value="AmmeMemoSam_B"/>
    <property type="match status" value="1"/>
</dbReference>
<dbReference type="Gene3D" id="3.30.1490.150">
    <property type="entry name" value="Hypothetical protein ph0010, domain 2"/>
    <property type="match status" value="1"/>
</dbReference>
<dbReference type="Proteomes" id="UP000036951">
    <property type="component" value="Unassembled WGS sequence"/>
</dbReference>
<feature type="signal peptide" evidence="3">
    <location>
        <begin position="1"/>
        <end position="24"/>
    </location>
</feature>
<dbReference type="CDD" id="cd07361">
    <property type="entry name" value="MEMO_like"/>
    <property type="match status" value="1"/>
</dbReference>
<evidence type="ECO:0000256" key="3">
    <source>
        <dbReference type="SAM" id="SignalP"/>
    </source>
</evidence>
<dbReference type="PANTHER" id="PTHR11060:SF0">
    <property type="entry name" value="PROTEIN MEMO1"/>
    <property type="match status" value="1"/>
</dbReference>
<dbReference type="InterPro" id="IPR027485">
    <property type="entry name" value="AMMECR1_N"/>
</dbReference>
<proteinExistence type="inferred from homology"/>
<accession>A0A8E1R158</accession>
<reference evidence="5 6" key="1">
    <citation type="submission" date="2015-06" db="EMBL/GenBank/DDBJ databases">
        <title>Prevotella sp. 109, sp. nov., a novel member of the family Prevotellaceae isolated from human faeces.</title>
        <authorList>
            <person name="Shkoporov A.N."/>
            <person name="Chaplin A.V."/>
            <person name="Kafarskaia L.I."/>
            <person name="Efimov B.A."/>
        </authorList>
    </citation>
    <scope>NUCLEOTIDE SEQUENCE [LARGE SCALE GENOMIC DNA]</scope>
    <source>
        <strain evidence="5 6">109</strain>
    </source>
</reference>
<dbReference type="PANTHER" id="PTHR11060">
    <property type="entry name" value="PROTEIN MEMO1"/>
    <property type="match status" value="1"/>
</dbReference>
<dbReference type="NCBIfam" id="TIGR04335">
    <property type="entry name" value="AmmeMemoSam_A"/>
    <property type="match status" value="1"/>
</dbReference>
<dbReference type="NCBIfam" id="TIGR00296">
    <property type="entry name" value="TIGR00296 family protein"/>
    <property type="match status" value="1"/>
</dbReference>
<dbReference type="InterPro" id="IPR027623">
    <property type="entry name" value="AmmeMemoSam_A"/>
</dbReference>
<dbReference type="Pfam" id="PF01871">
    <property type="entry name" value="AMMECR1"/>
    <property type="match status" value="1"/>
</dbReference>
<gene>
    <name evidence="5" type="ORF">ACU52_00235</name>
</gene>
<dbReference type="HAMAP" id="MF_00055">
    <property type="entry name" value="MEMO1"/>
    <property type="match status" value="1"/>
</dbReference>
<comment type="similarity">
    <text evidence="1 2">Belongs to the MEMO1 family.</text>
</comment>
<dbReference type="SUPFAM" id="SSF143447">
    <property type="entry name" value="AMMECR1-like"/>
    <property type="match status" value="1"/>
</dbReference>
<keyword evidence="3" id="KW-0732">Signal</keyword>
<sequence length="504" mass="54447">MKAKLLIILIIMATHISQSCSRSADDIRKPAVAGQFYSASADTLANDVDGFLKSAGVSHADDVRAVIVPHAGYVFSGAMAAKAYMRINPAREYKRVFLLGPSHKAAFDGASVDNQFGAYATPLGNVEIDINVCNDLLCADSVFCCLPKAHDGEHCLEVQLPFLQRHMDKMPPIVPIIIGTQDLDKLQRVAKALQPYFTADNLFVISSDFSHYPRYDDAVEVDGITGQAIEKASLTEFVGAINDNASRNISNLYTSACGQSPIAVLLMMMSDGGGLTMEHLGYCNSGDSPYGDHDGVVGYHAFAVTGGKAEGGGAEKDAAFGLTADEMRTLLGIARRTIENTLNGNGGQPCDTTKLSETLKARCGAFVTLTSGGRLRGCIGNLVGYRPLYVTVEEMAKSAAFEDPRFYPVRKDELNDIKIEISVLSPLRRISSIDEFQLGRHGLYIVKGASSGTFLPQVADETDWTKEEFFGHCSRDKAGLGWDGWRDAELYVYEAEVFGEAGGE</sequence>
<dbReference type="InterPro" id="IPR023473">
    <property type="entry name" value="AMMECR1"/>
</dbReference>
<evidence type="ECO:0000313" key="6">
    <source>
        <dbReference type="Proteomes" id="UP000036951"/>
    </source>
</evidence>
<organism evidence="5 6">
    <name type="scientific">Xylanibacter rarus</name>
    <dbReference type="NCBI Taxonomy" id="1676614"/>
    <lineage>
        <taxon>Bacteria</taxon>
        <taxon>Pseudomonadati</taxon>
        <taxon>Bacteroidota</taxon>
        <taxon>Bacteroidia</taxon>
        <taxon>Bacteroidales</taxon>
        <taxon>Prevotellaceae</taxon>
        <taxon>Xylanibacter</taxon>
    </lineage>
</organism>
<comment type="caution">
    <text evidence="5">The sequence shown here is derived from an EMBL/GenBank/DDBJ whole genome shotgun (WGS) entry which is preliminary data.</text>
</comment>
<dbReference type="PROSITE" id="PS51257">
    <property type="entry name" value="PROKAR_LIPOPROTEIN"/>
    <property type="match status" value="1"/>
</dbReference>
<evidence type="ECO:0000256" key="2">
    <source>
        <dbReference type="HAMAP-Rule" id="MF_00055"/>
    </source>
</evidence>
<dbReference type="InterPro" id="IPR002737">
    <property type="entry name" value="MEMO1_fam"/>
</dbReference>
<name>A0A8E1R158_9BACT</name>
<evidence type="ECO:0000256" key="1">
    <source>
        <dbReference type="ARBA" id="ARBA00006315"/>
    </source>
</evidence>
<feature type="domain" description="AMMECR1" evidence="4">
    <location>
        <begin position="325"/>
        <end position="504"/>
    </location>
</feature>
<keyword evidence="6" id="KW-1185">Reference proteome</keyword>